<comment type="caution">
    <text evidence="1">The sequence shown here is derived from an EMBL/GenBank/DDBJ whole genome shotgun (WGS) entry which is preliminary data.</text>
</comment>
<keyword evidence="2" id="KW-1185">Reference proteome</keyword>
<dbReference type="AlphaFoldDB" id="A0ABD2BWP2"/>
<dbReference type="EMBL" id="JAUDFV010000039">
    <property type="protein sequence ID" value="KAL2737005.1"/>
    <property type="molecule type" value="Genomic_DNA"/>
</dbReference>
<protein>
    <submittedName>
        <fullName evidence="1">Uncharacterized protein</fullName>
    </submittedName>
</protein>
<name>A0ABD2BWP2_VESSQ</name>
<proteinExistence type="predicted"/>
<gene>
    <name evidence="1" type="ORF">V1478_002258</name>
</gene>
<accession>A0ABD2BWP2</accession>
<dbReference type="Proteomes" id="UP001607302">
    <property type="component" value="Unassembled WGS sequence"/>
</dbReference>
<sequence>MYNHEAMSACVLEKNKLPRTFCGGDGNSYNTPYEKKEGARKSDAVVEAIRRAVPCRISSTYGASREQGCSLRIASIYLPMKDKGKVREKEINSQEARSSYPLSIKIC</sequence>
<organism evidence="1 2">
    <name type="scientific">Vespula squamosa</name>
    <name type="common">Southern yellow jacket</name>
    <name type="synonym">Wasp</name>
    <dbReference type="NCBI Taxonomy" id="30214"/>
    <lineage>
        <taxon>Eukaryota</taxon>
        <taxon>Metazoa</taxon>
        <taxon>Ecdysozoa</taxon>
        <taxon>Arthropoda</taxon>
        <taxon>Hexapoda</taxon>
        <taxon>Insecta</taxon>
        <taxon>Pterygota</taxon>
        <taxon>Neoptera</taxon>
        <taxon>Endopterygota</taxon>
        <taxon>Hymenoptera</taxon>
        <taxon>Apocrita</taxon>
        <taxon>Aculeata</taxon>
        <taxon>Vespoidea</taxon>
        <taxon>Vespidae</taxon>
        <taxon>Vespinae</taxon>
        <taxon>Vespula</taxon>
    </lineage>
</organism>
<evidence type="ECO:0000313" key="2">
    <source>
        <dbReference type="Proteomes" id="UP001607302"/>
    </source>
</evidence>
<reference evidence="1 2" key="1">
    <citation type="journal article" date="2024" name="Ann. Entomol. Soc. Am.">
        <title>Genomic analyses of the southern and eastern yellowjacket wasps (Hymenoptera: Vespidae) reveal evolutionary signatures of social life.</title>
        <authorList>
            <person name="Catto M.A."/>
            <person name="Caine P.B."/>
            <person name="Orr S.E."/>
            <person name="Hunt B.G."/>
            <person name="Goodisman M.A.D."/>
        </authorList>
    </citation>
    <scope>NUCLEOTIDE SEQUENCE [LARGE SCALE GENOMIC DNA]</scope>
    <source>
        <strain evidence="1">233</strain>
        <tissue evidence="1">Head and thorax</tissue>
    </source>
</reference>
<evidence type="ECO:0000313" key="1">
    <source>
        <dbReference type="EMBL" id="KAL2737005.1"/>
    </source>
</evidence>